<evidence type="ECO:0008006" key="5">
    <source>
        <dbReference type="Google" id="ProtNLM"/>
    </source>
</evidence>
<keyword evidence="2" id="KW-0732">Signal</keyword>
<dbReference type="AlphaFoldDB" id="A0A1F6BX04"/>
<gene>
    <name evidence="3" type="ORF">A2837_03035</name>
</gene>
<keyword evidence="1" id="KW-1133">Transmembrane helix</keyword>
<feature type="transmembrane region" description="Helical" evidence="1">
    <location>
        <begin position="50"/>
        <end position="69"/>
    </location>
</feature>
<dbReference type="EMBL" id="MFKO01000008">
    <property type="protein sequence ID" value="OGG41459.1"/>
    <property type="molecule type" value="Genomic_DNA"/>
</dbReference>
<feature type="transmembrane region" description="Helical" evidence="1">
    <location>
        <begin position="90"/>
        <end position="110"/>
    </location>
</feature>
<evidence type="ECO:0000313" key="4">
    <source>
        <dbReference type="Proteomes" id="UP000176322"/>
    </source>
</evidence>
<name>A0A1F6BX04_9BACT</name>
<feature type="signal peptide" evidence="2">
    <location>
        <begin position="1"/>
        <end position="22"/>
    </location>
</feature>
<proteinExistence type="predicted"/>
<evidence type="ECO:0000313" key="3">
    <source>
        <dbReference type="EMBL" id="OGG41459.1"/>
    </source>
</evidence>
<reference evidence="3 4" key="1">
    <citation type="journal article" date="2016" name="Nat. Commun.">
        <title>Thousands of microbial genomes shed light on interconnected biogeochemical processes in an aquifer system.</title>
        <authorList>
            <person name="Anantharaman K."/>
            <person name="Brown C.T."/>
            <person name="Hug L.A."/>
            <person name="Sharon I."/>
            <person name="Castelle C.J."/>
            <person name="Probst A.J."/>
            <person name="Thomas B.C."/>
            <person name="Singh A."/>
            <person name="Wilkins M.J."/>
            <person name="Karaoz U."/>
            <person name="Brodie E.L."/>
            <person name="Williams K.H."/>
            <person name="Hubbard S.S."/>
            <person name="Banfield J.F."/>
        </authorList>
    </citation>
    <scope>NUCLEOTIDE SEQUENCE [LARGE SCALE GENOMIC DNA]</scope>
</reference>
<feature type="chain" id="PRO_5009523189" description="DUF5671 domain-containing protein" evidence="2">
    <location>
        <begin position="23"/>
        <end position="209"/>
    </location>
</feature>
<organism evidence="3 4">
    <name type="scientific">Candidatus Kaiserbacteria bacterium RIFCSPHIGHO2_01_FULL_46_22</name>
    <dbReference type="NCBI Taxonomy" id="1798475"/>
    <lineage>
        <taxon>Bacteria</taxon>
        <taxon>Candidatus Kaiseribacteriota</taxon>
    </lineage>
</organism>
<evidence type="ECO:0000256" key="1">
    <source>
        <dbReference type="SAM" id="Phobius"/>
    </source>
</evidence>
<sequence>MKRYILLAVVILICPVVVLAQANDSTTVKTFTENIPFLDGELTTQGFVEAMYKLAIALASIIVVIRLMMAGAKYMLSEVVSNKGQAKEDIKNALFGLLIILGAVLILGTINPKLVGVSFINNGAPLNIQDPDTVDQIGFKPGDNFSGADIAARCGEGNLSGAPQEECVKNNEDALLRSCKHNGGSKLDWEFDPDANWGGYSYYSYTCVQ</sequence>
<dbReference type="Proteomes" id="UP000176322">
    <property type="component" value="Unassembled WGS sequence"/>
</dbReference>
<accession>A0A1F6BX04</accession>
<protein>
    <recommendedName>
        <fullName evidence="5">DUF5671 domain-containing protein</fullName>
    </recommendedName>
</protein>
<comment type="caution">
    <text evidence="3">The sequence shown here is derived from an EMBL/GenBank/DDBJ whole genome shotgun (WGS) entry which is preliminary data.</text>
</comment>
<keyword evidence="1" id="KW-0812">Transmembrane</keyword>
<dbReference type="STRING" id="1798475.A2837_03035"/>
<evidence type="ECO:0000256" key="2">
    <source>
        <dbReference type="SAM" id="SignalP"/>
    </source>
</evidence>
<keyword evidence="1" id="KW-0472">Membrane</keyword>